<dbReference type="PROSITE" id="PS51534">
    <property type="entry name" value="SEFIR"/>
    <property type="match status" value="1"/>
</dbReference>
<evidence type="ECO:0000256" key="5">
    <source>
        <dbReference type="ARBA" id="ARBA00022989"/>
    </source>
</evidence>
<accession>A0A3B3RLW4</accession>
<dbReference type="InterPro" id="IPR031951">
    <property type="entry name" value="IL17R_D_N"/>
</dbReference>
<dbReference type="RefSeq" id="XP_023669108.1">
    <property type="nucleotide sequence ID" value="XM_023813340.2"/>
</dbReference>
<dbReference type="AlphaFoldDB" id="A0A3B3RLW4"/>
<sequence>MWIALLALCQVSSLHGTAGFHGDRRVFSPQNCSLDCILKGDSACEYCRITRGDVKMTLGITTAQMFGNGAGCVPLPCLSYLATPQGSDPCQHYVHAPINVTVEFMTNQNPTYDTVIISWRPSIYGIAFLRGFQVSLQALGGAHVECQLFLFQRNLSLSASHTERVYQSDPISQLPLASQFVVTVMALPVPELWDKFYQSVHFSTRTCPEKNGLEQCQRDWYPENVELRQEGLDIVVTFNLAPPHLGISHYFSWCYGGGMRNYTEIKTNPSSNKTHHSYHLLGLQAGTNYSCEIAADVVDAIRKTFSFRVSPLKQDDGPFMAETIIPAVLLFAAIVVVFVTAAITVVSKRKMKRRQREIEKIKPFGSKLASEEHSLVLIGKPQPPKLLICYSSTDGPAHVRVVMELAAFLQQHMAVQVSLDLWEVLSLMEEGCMSWYSQRIQESDFVLVICSQGLQQQIIDRGQMGLEADPGEGAAAALAAICLVGEELGRATAQGWDLSKFLTATFTYSWDADVPGLLGLAAHYTLMKDLPLLFSHLHRVPLHSPGRSLQVEHMTEETYSTLPAGGALHWAIQEARVAYEDQKRAIREARR</sequence>
<feature type="chain" id="PRO_5017186750" evidence="10">
    <location>
        <begin position="20"/>
        <end position="591"/>
    </location>
</feature>
<evidence type="ECO:0000256" key="9">
    <source>
        <dbReference type="SAM" id="Phobius"/>
    </source>
</evidence>
<dbReference type="PANTHER" id="PTHR15583">
    <property type="entry name" value="INTERLEUKIN-17 RECEPTOR"/>
    <property type="match status" value="1"/>
</dbReference>
<evidence type="ECO:0000256" key="7">
    <source>
        <dbReference type="ARBA" id="ARBA00023170"/>
    </source>
</evidence>
<dbReference type="GeneTree" id="ENSGT00940000156669"/>
<keyword evidence="5 9" id="KW-1133">Transmembrane helix</keyword>
<evidence type="ECO:0000256" key="2">
    <source>
        <dbReference type="ARBA" id="ARBA00022475"/>
    </source>
</evidence>
<keyword evidence="8" id="KW-0325">Glycoprotein</keyword>
<feature type="signal peptide" evidence="10">
    <location>
        <begin position="1"/>
        <end position="19"/>
    </location>
</feature>
<dbReference type="PANTHER" id="PTHR15583:SF17">
    <property type="entry name" value="INTERLEUKIN-17 RECEPTOR D ISOFORM X1"/>
    <property type="match status" value="1"/>
</dbReference>
<keyword evidence="13" id="KW-1185">Reference proteome</keyword>
<dbReference type="GO" id="GO:0005886">
    <property type="term" value="C:plasma membrane"/>
    <property type="evidence" value="ECO:0007669"/>
    <property type="project" value="UniProtKB-SubCell"/>
</dbReference>
<proteinExistence type="predicted"/>
<dbReference type="InterPro" id="IPR038683">
    <property type="entry name" value="IL17RA/B_FnIII-like_1_sf"/>
</dbReference>
<keyword evidence="2" id="KW-1003">Cell membrane</keyword>
<keyword evidence="3 9" id="KW-0812">Transmembrane</keyword>
<dbReference type="STRING" id="1676925.ENSPKIP00000018840"/>
<dbReference type="InterPro" id="IPR039465">
    <property type="entry name" value="IL-17_rcpt-like"/>
</dbReference>
<protein>
    <submittedName>
        <fullName evidence="12">Si:ch211-207e14.4</fullName>
    </submittedName>
</protein>
<evidence type="ECO:0000313" key="13">
    <source>
        <dbReference type="Proteomes" id="UP000261540"/>
    </source>
</evidence>
<evidence type="ECO:0000256" key="6">
    <source>
        <dbReference type="ARBA" id="ARBA00023136"/>
    </source>
</evidence>
<evidence type="ECO:0000256" key="1">
    <source>
        <dbReference type="ARBA" id="ARBA00004251"/>
    </source>
</evidence>
<dbReference type="Gene3D" id="3.40.50.11530">
    <property type="match status" value="1"/>
</dbReference>
<dbReference type="GO" id="GO:0030368">
    <property type="term" value="F:interleukin-17 receptor activity"/>
    <property type="evidence" value="ECO:0007669"/>
    <property type="project" value="InterPro"/>
</dbReference>
<organism evidence="12 13">
    <name type="scientific">Paramormyrops kingsleyae</name>
    <dbReference type="NCBI Taxonomy" id="1676925"/>
    <lineage>
        <taxon>Eukaryota</taxon>
        <taxon>Metazoa</taxon>
        <taxon>Chordata</taxon>
        <taxon>Craniata</taxon>
        <taxon>Vertebrata</taxon>
        <taxon>Euteleostomi</taxon>
        <taxon>Actinopterygii</taxon>
        <taxon>Neopterygii</taxon>
        <taxon>Teleostei</taxon>
        <taxon>Osteoglossocephala</taxon>
        <taxon>Osteoglossomorpha</taxon>
        <taxon>Osteoglossiformes</taxon>
        <taxon>Mormyridae</taxon>
        <taxon>Paramormyrops</taxon>
    </lineage>
</organism>
<dbReference type="Pfam" id="PF16742">
    <property type="entry name" value="IL17R_D_N"/>
    <property type="match status" value="1"/>
</dbReference>
<dbReference type="Proteomes" id="UP000261540">
    <property type="component" value="Unplaced"/>
</dbReference>
<reference evidence="12" key="2">
    <citation type="submission" date="2025-09" db="UniProtKB">
        <authorList>
            <consortium name="Ensembl"/>
        </authorList>
    </citation>
    <scope>IDENTIFICATION</scope>
</reference>
<keyword evidence="6 9" id="KW-0472">Membrane</keyword>
<evidence type="ECO:0000259" key="11">
    <source>
        <dbReference type="PROSITE" id="PS51534"/>
    </source>
</evidence>
<comment type="subcellular location">
    <subcellularLocation>
        <location evidence="1">Cell membrane</location>
        <topology evidence="1">Single-pass type I membrane protein</topology>
    </subcellularLocation>
</comment>
<keyword evidence="4 10" id="KW-0732">Signal</keyword>
<keyword evidence="7" id="KW-0675">Receptor</keyword>
<feature type="domain" description="SEFIR" evidence="11">
    <location>
        <begin position="383"/>
        <end position="535"/>
    </location>
</feature>
<dbReference type="InterPro" id="IPR013568">
    <property type="entry name" value="SEFIR_dom"/>
</dbReference>
<reference evidence="12" key="1">
    <citation type="submission" date="2025-08" db="UniProtKB">
        <authorList>
            <consortium name="Ensembl"/>
        </authorList>
    </citation>
    <scope>IDENTIFICATION</scope>
</reference>
<evidence type="ECO:0000256" key="4">
    <source>
        <dbReference type="ARBA" id="ARBA00022729"/>
    </source>
</evidence>
<dbReference type="Gene3D" id="2.60.40.2160">
    <property type="entry name" value="Interleukin-17 receptor A/B, fibronectin-III-like domain 1"/>
    <property type="match status" value="1"/>
</dbReference>
<name>A0A3B3RLW4_9TELE</name>
<evidence type="ECO:0000313" key="12">
    <source>
        <dbReference type="Ensembl" id="ENSPKIP00000018840.1"/>
    </source>
</evidence>
<dbReference type="Pfam" id="PF08357">
    <property type="entry name" value="SEFIR"/>
    <property type="match status" value="1"/>
</dbReference>
<evidence type="ECO:0000256" key="8">
    <source>
        <dbReference type="ARBA" id="ARBA00023180"/>
    </source>
</evidence>
<evidence type="ECO:0000256" key="10">
    <source>
        <dbReference type="SAM" id="SignalP"/>
    </source>
</evidence>
<evidence type="ECO:0000256" key="3">
    <source>
        <dbReference type="ARBA" id="ARBA00022692"/>
    </source>
</evidence>
<dbReference type="GeneID" id="111844672"/>
<feature type="transmembrane region" description="Helical" evidence="9">
    <location>
        <begin position="324"/>
        <end position="346"/>
    </location>
</feature>
<dbReference type="Ensembl" id="ENSPKIT00000035675.1">
    <property type="protein sequence ID" value="ENSPKIP00000018840.1"/>
    <property type="gene ID" value="ENSPKIG00000004252.1"/>
</dbReference>